<keyword evidence="2" id="KW-0808">Transferase</keyword>
<dbReference type="PROSITE" id="PS00109">
    <property type="entry name" value="PROTEIN_KINASE_TYR"/>
    <property type="match status" value="1"/>
</dbReference>
<dbReference type="GO" id="GO:0004674">
    <property type="term" value="F:protein serine/threonine kinase activity"/>
    <property type="evidence" value="ECO:0007669"/>
    <property type="project" value="TreeGrafter"/>
</dbReference>
<sequence>MRAIKWYKPFRRVKTLKCIRLAIQNYVEGKDLIYHGGSSTNIHARSSSRSLRSLDTSATGSVSTTTFDAHIDFLDDQSDSDQEQRSKSDAEDSIEDLPWMDDIRDFLRSDRCSKGILSISPDNPGKVIDFLQLECDRNREDTAYHSRCIKGLFYMTSHLLPTSFSCRHAKQIGGRPVWGGGFANIWKGRMNGELICIKVLRIFLDNGLEERNKMIKSFCREALVWRNLYHPNILPFLGVNKHLFAPSFCLISLWMEYGNIMAFLSERPLQIQRIPAITEVAEGITYLHSLNPPIVHADIRGANILVKDDLSCCLSDFGLALAVESQVAASSSSRAFLGGSLRWMPPEIMDDKQFDPAYITARDVYSFGCTVIEIYTGKPPFSHIRKEAAIINEVLTCGNLPDKPSDIPNWMWEKVVLQCLVSPASQRPTAHGLVNILTVGVNASNCESTRNLEEIELASSMG</sequence>
<dbReference type="InterPro" id="IPR051681">
    <property type="entry name" value="Ser/Thr_Kinases-Pseudokinases"/>
</dbReference>
<dbReference type="InterPro" id="IPR008266">
    <property type="entry name" value="Tyr_kinase_AS"/>
</dbReference>
<dbReference type="Gene3D" id="1.10.510.10">
    <property type="entry name" value="Transferase(Phosphotransferase) domain 1"/>
    <property type="match status" value="1"/>
</dbReference>
<protein>
    <submittedName>
        <fullName evidence="2">Kinase-like domain-containing protein</fullName>
    </submittedName>
</protein>
<accession>A0AA39QK25</accession>
<dbReference type="SUPFAM" id="SSF56112">
    <property type="entry name" value="Protein kinase-like (PK-like)"/>
    <property type="match status" value="1"/>
</dbReference>
<dbReference type="GO" id="GO:0005524">
    <property type="term" value="F:ATP binding"/>
    <property type="evidence" value="ECO:0007669"/>
    <property type="project" value="InterPro"/>
</dbReference>
<proteinExistence type="predicted"/>
<evidence type="ECO:0000313" key="3">
    <source>
        <dbReference type="Proteomes" id="UP001175228"/>
    </source>
</evidence>
<dbReference type="InterPro" id="IPR000719">
    <property type="entry name" value="Prot_kinase_dom"/>
</dbReference>
<comment type="caution">
    <text evidence="2">The sequence shown here is derived from an EMBL/GenBank/DDBJ whole genome shotgun (WGS) entry which is preliminary data.</text>
</comment>
<evidence type="ECO:0000313" key="2">
    <source>
        <dbReference type="EMBL" id="KAK0504393.1"/>
    </source>
</evidence>
<dbReference type="PROSITE" id="PS50011">
    <property type="entry name" value="PROTEIN_KINASE_DOM"/>
    <property type="match status" value="1"/>
</dbReference>
<dbReference type="Proteomes" id="UP001175228">
    <property type="component" value="Unassembled WGS sequence"/>
</dbReference>
<feature type="domain" description="Protein kinase" evidence="1">
    <location>
        <begin position="171"/>
        <end position="439"/>
    </location>
</feature>
<dbReference type="EMBL" id="JAUEPU010000003">
    <property type="protein sequence ID" value="KAK0504393.1"/>
    <property type="molecule type" value="Genomic_DNA"/>
</dbReference>
<keyword evidence="2" id="KW-0418">Kinase</keyword>
<dbReference type="Pfam" id="PF07714">
    <property type="entry name" value="PK_Tyr_Ser-Thr"/>
    <property type="match status" value="1"/>
</dbReference>
<gene>
    <name evidence="2" type="ORF">EDD18DRAFT_1133441</name>
</gene>
<dbReference type="InterPro" id="IPR001245">
    <property type="entry name" value="Ser-Thr/Tyr_kinase_cat_dom"/>
</dbReference>
<dbReference type="InterPro" id="IPR011009">
    <property type="entry name" value="Kinase-like_dom_sf"/>
</dbReference>
<dbReference type="AlphaFoldDB" id="A0AA39QK25"/>
<name>A0AA39QK25_9AGAR</name>
<dbReference type="PANTHER" id="PTHR44329">
    <property type="entry name" value="SERINE/THREONINE-PROTEIN KINASE TNNI3K-RELATED"/>
    <property type="match status" value="1"/>
</dbReference>
<reference evidence="2" key="1">
    <citation type="submission" date="2023-06" db="EMBL/GenBank/DDBJ databases">
        <authorList>
            <consortium name="Lawrence Berkeley National Laboratory"/>
            <person name="Ahrendt S."/>
            <person name="Sahu N."/>
            <person name="Indic B."/>
            <person name="Wong-Bajracharya J."/>
            <person name="Merenyi Z."/>
            <person name="Ke H.-M."/>
            <person name="Monk M."/>
            <person name="Kocsube S."/>
            <person name="Drula E."/>
            <person name="Lipzen A."/>
            <person name="Balint B."/>
            <person name="Henrissat B."/>
            <person name="Andreopoulos B."/>
            <person name="Martin F.M."/>
            <person name="Harder C.B."/>
            <person name="Rigling D."/>
            <person name="Ford K.L."/>
            <person name="Foster G.D."/>
            <person name="Pangilinan J."/>
            <person name="Papanicolaou A."/>
            <person name="Barry K."/>
            <person name="LaButti K."/>
            <person name="Viragh M."/>
            <person name="Koriabine M."/>
            <person name="Yan M."/>
            <person name="Riley R."/>
            <person name="Champramary S."/>
            <person name="Plett K.L."/>
            <person name="Tsai I.J."/>
            <person name="Slot J."/>
            <person name="Sipos G."/>
            <person name="Plett J."/>
            <person name="Nagy L.G."/>
            <person name="Grigoriev I.V."/>
        </authorList>
    </citation>
    <scope>NUCLEOTIDE SEQUENCE</scope>
    <source>
        <strain evidence="2">HWK02</strain>
    </source>
</reference>
<evidence type="ECO:0000259" key="1">
    <source>
        <dbReference type="PROSITE" id="PS50011"/>
    </source>
</evidence>
<organism evidence="2 3">
    <name type="scientific">Armillaria luteobubalina</name>
    <dbReference type="NCBI Taxonomy" id="153913"/>
    <lineage>
        <taxon>Eukaryota</taxon>
        <taxon>Fungi</taxon>
        <taxon>Dikarya</taxon>
        <taxon>Basidiomycota</taxon>
        <taxon>Agaricomycotina</taxon>
        <taxon>Agaricomycetes</taxon>
        <taxon>Agaricomycetidae</taxon>
        <taxon>Agaricales</taxon>
        <taxon>Marasmiineae</taxon>
        <taxon>Physalacriaceae</taxon>
        <taxon>Armillaria</taxon>
    </lineage>
</organism>
<keyword evidence="3" id="KW-1185">Reference proteome</keyword>